<dbReference type="EMBL" id="JADGMS010000016">
    <property type="protein sequence ID" value="KAF9665633.1"/>
    <property type="molecule type" value="Genomic_DNA"/>
</dbReference>
<reference evidence="1 2" key="1">
    <citation type="submission" date="2020-10" db="EMBL/GenBank/DDBJ databases">
        <title>Plant Genome Project.</title>
        <authorList>
            <person name="Zhang R.-G."/>
        </authorList>
    </citation>
    <scope>NUCLEOTIDE SEQUENCE [LARGE SCALE GENOMIC DNA]</scope>
    <source>
        <strain evidence="1">FAFU-HL-1</strain>
        <tissue evidence="1">Leaf</tissue>
    </source>
</reference>
<evidence type="ECO:0000313" key="1">
    <source>
        <dbReference type="EMBL" id="KAF9665633.1"/>
    </source>
</evidence>
<gene>
    <name evidence="1" type="ORF">SADUNF_Sadunf16G0143300</name>
</gene>
<organism evidence="1 2">
    <name type="scientific">Salix dunnii</name>
    <dbReference type="NCBI Taxonomy" id="1413687"/>
    <lineage>
        <taxon>Eukaryota</taxon>
        <taxon>Viridiplantae</taxon>
        <taxon>Streptophyta</taxon>
        <taxon>Embryophyta</taxon>
        <taxon>Tracheophyta</taxon>
        <taxon>Spermatophyta</taxon>
        <taxon>Magnoliopsida</taxon>
        <taxon>eudicotyledons</taxon>
        <taxon>Gunneridae</taxon>
        <taxon>Pentapetalae</taxon>
        <taxon>rosids</taxon>
        <taxon>fabids</taxon>
        <taxon>Malpighiales</taxon>
        <taxon>Salicaceae</taxon>
        <taxon>Saliceae</taxon>
        <taxon>Salix</taxon>
    </lineage>
</organism>
<sequence length="82" mass="9309">MYRLCIDEKLTMQSRTAVIPASSLTGDPNACLYDACCVKDHICRGLGWKTCSLQIVCISLGLRWKTCSLQITMEVQFLFDWD</sequence>
<dbReference type="Proteomes" id="UP000657918">
    <property type="component" value="Chromosome 16"/>
</dbReference>
<accession>A0A835MQ98</accession>
<name>A0A835MQ98_9ROSI</name>
<proteinExistence type="predicted"/>
<dbReference type="AlphaFoldDB" id="A0A835MQ98"/>
<evidence type="ECO:0000313" key="2">
    <source>
        <dbReference type="Proteomes" id="UP000657918"/>
    </source>
</evidence>
<protein>
    <submittedName>
        <fullName evidence="1">Uncharacterized protein</fullName>
    </submittedName>
</protein>
<keyword evidence="2" id="KW-1185">Reference proteome</keyword>
<comment type="caution">
    <text evidence="1">The sequence shown here is derived from an EMBL/GenBank/DDBJ whole genome shotgun (WGS) entry which is preliminary data.</text>
</comment>